<dbReference type="EMBL" id="AFQF01001883">
    <property type="protein sequence ID" value="EGU83236.1"/>
    <property type="molecule type" value="Genomic_DNA"/>
</dbReference>
<sequence>MPAEELEEQDVLHPYARYPIGLIRDGLAASHTAPTIQPYIRGSLTDFACWERHHISDTNPAIDLKLKMVLATSHNACLLQHRKESLDCFSWGCYFQVIDFDHCVEETTLPYSIRQGSPGVAFNANSPAQFTGLRPSP</sequence>
<dbReference type="AlphaFoldDB" id="F9FIK7"/>
<comment type="caution">
    <text evidence="1">The sequence shown here is derived from an EMBL/GenBank/DDBJ whole genome shotgun (WGS) entry which is preliminary data.</text>
</comment>
<organism evidence="1">
    <name type="scientific">Fusarium oxysporum (strain Fo5176)</name>
    <name type="common">Fusarium vascular wilt</name>
    <dbReference type="NCBI Taxonomy" id="660025"/>
    <lineage>
        <taxon>Eukaryota</taxon>
        <taxon>Fungi</taxon>
        <taxon>Dikarya</taxon>
        <taxon>Ascomycota</taxon>
        <taxon>Pezizomycotina</taxon>
        <taxon>Sordariomycetes</taxon>
        <taxon>Hypocreomycetidae</taxon>
        <taxon>Hypocreales</taxon>
        <taxon>Nectriaceae</taxon>
        <taxon>Fusarium</taxon>
        <taxon>Fusarium oxysporum species complex</taxon>
    </lineage>
</organism>
<proteinExistence type="predicted"/>
<gene>
    <name evidence="1" type="ORF">FOXB_06236</name>
</gene>
<reference evidence="1" key="1">
    <citation type="journal article" date="2012" name="Mol. Plant Microbe Interact.">
        <title>A highly conserved effector in Fusarium oxysporum is required for full virulence on Arabidopsis.</title>
        <authorList>
            <person name="Thatcher L.F."/>
            <person name="Gardiner D.M."/>
            <person name="Kazan K."/>
            <person name="Manners J."/>
        </authorList>
    </citation>
    <scope>NUCLEOTIDE SEQUENCE [LARGE SCALE GENOMIC DNA]</scope>
    <source>
        <strain evidence="1">Fo5176</strain>
    </source>
</reference>
<accession>F9FIK7</accession>
<name>F9FIK7_FUSOF</name>
<evidence type="ECO:0000313" key="1">
    <source>
        <dbReference type="EMBL" id="EGU83236.1"/>
    </source>
</evidence>
<protein>
    <submittedName>
        <fullName evidence="1">Uncharacterized protein</fullName>
    </submittedName>
</protein>